<dbReference type="EMBL" id="CP136336">
    <property type="protein sequence ID" value="WOB05950.1"/>
    <property type="molecule type" value="Genomic_DNA"/>
</dbReference>
<keyword evidence="2" id="KW-0238">DNA-binding</keyword>
<evidence type="ECO:0000313" key="7">
    <source>
        <dbReference type="Proteomes" id="UP001303946"/>
    </source>
</evidence>
<keyword evidence="7" id="KW-1185">Reference proteome</keyword>
<proteinExistence type="predicted"/>
<evidence type="ECO:0000256" key="1">
    <source>
        <dbReference type="ARBA" id="ARBA00023015"/>
    </source>
</evidence>
<dbReference type="PROSITE" id="PS01124">
    <property type="entry name" value="HTH_ARAC_FAMILY_2"/>
    <property type="match status" value="1"/>
</dbReference>
<keyword evidence="3" id="KW-0804">Transcription</keyword>
<evidence type="ECO:0000256" key="3">
    <source>
        <dbReference type="ARBA" id="ARBA00023163"/>
    </source>
</evidence>
<evidence type="ECO:0000259" key="5">
    <source>
        <dbReference type="PROSITE" id="PS01124"/>
    </source>
</evidence>
<dbReference type="Gene3D" id="1.10.10.60">
    <property type="entry name" value="Homeodomain-like"/>
    <property type="match status" value="1"/>
</dbReference>
<gene>
    <name evidence="6" type="ORF">RXV79_13570</name>
</gene>
<keyword evidence="1" id="KW-0805">Transcription regulation</keyword>
<reference evidence="6 7" key="1">
    <citation type="submission" date="2023-10" db="EMBL/GenBank/DDBJ databases">
        <title>Bacteria for the degradation of biodegradable plastic PBAT(Polybutylene adipate terephthalate).</title>
        <authorList>
            <person name="Weon H.-Y."/>
            <person name="Yeon J."/>
        </authorList>
    </citation>
    <scope>NUCLEOTIDE SEQUENCE [LARGE SCALE GENOMIC DNA]</scope>
    <source>
        <strain evidence="6 7">SBD 7-3</strain>
    </source>
</reference>
<feature type="region of interest" description="Disordered" evidence="4">
    <location>
        <begin position="1"/>
        <end position="35"/>
    </location>
</feature>
<protein>
    <submittedName>
        <fullName evidence="6">Helix-turn-helix domain-containing protein</fullName>
    </submittedName>
</protein>
<dbReference type="PANTHER" id="PTHR46796">
    <property type="entry name" value="HTH-TYPE TRANSCRIPTIONAL ACTIVATOR RHAS-RELATED"/>
    <property type="match status" value="1"/>
</dbReference>
<evidence type="ECO:0000313" key="6">
    <source>
        <dbReference type="EMBL" id="WOB05950.1"/>
    </source>
</evidence>
<dbReference type="InterPro" id="IPR018060">
    <property type="entry name" value="HTH_AraC"/>
</dbReference>
<dbReference type="Pfam" id="PF12833">
    <property type="entry name" value="HTH_18"/>
    <property type="match status" value="1"/>
</dbReference>
<dbReference type="InterPro" id="IPR050204">
    <property type="entry name" value="AraC_XylS_family_regulators"/>
</dbReference>
<dbReference type="SMART" id="SM00342">
    <property type="entry name" value="HTH_ARAC"/>
    <property type="match status" value="1"/>
</dbReference>
<sequence length="289" mass="31387">MNDLPVPVAAHPAPRAARPASAATDRSTAPTPDTPTEHAYVVHGGVMYTASTLQTCTMLRRCGGIVISIDGKPFELHADDEVTLHQALVVKPLVAHKLVADDTKVVSLLVNPLHPLFRMFRGMPRHGVMSLPREAFAYHDPQLEASWRGGLDGAQGGSLYNGLITTVSRYLPTVTRSAIDDKADHVVGLLHADVNRSLDELARSVGVSYTRMSHLFTQSLGISLRNYQLWLKIHNALNMLDAGATLTQIARTTGFADLAHLSRVSRQALGAPLTYFRGNASIRKIYCPA</sequence>
<evidence type="ECO:0000256" key="4">
    <source>
        <dbReference type="SAM" id="MobiDB-lite"/>
    </source>
</evidence>
<evidence type="ECO:0000256" key="2">
    <source>
        <dbReference type="ARBA" id="ARBA00023125"/>
    </source>
</evidence>
<organism evidence="6 7">
    <name type="scientific">Piscinibacter gummiphilus</name>
    <dbReference type="NCBI Taxonomy" id="946333"/>
    <lineage>
        <taxon>Bacteria</taxon>
        <taxon>Pseudomonadati</taxon>
        <taxon>Pseudomonadota</taxon>
        <taxon>Betaproteobacteria</taxon>
        <taxon>Burkholderiales</taxon>
        <taxon>Sphaerotilaceae</taxon>
        <taxon>Piscinibacter</taxon>
    </lineage>
</organism>
<name>A0ABZ0CLU7_9BURK</name>
<feature type="compositionally biased region" description="Low complexity" evidence="4">
    <location>
        <begin position="1"/>
        <end position="31"/>
    </location>
</feature>
<dbReference type="RefSeq" id="WP_316698091.1">
    <property type="nucleotide sequence ID" value="NZ_CP136336.1"/>
</dbReference>
<dbReference type="Proteomes" id="UP001303946">
    <property type="component" value="Chromosome"/>
</dbReference>
<feature type="domain" description="HTH araC/xylS-type" evidence="5">
    <location>
        <begin position="184"/>
        <end position="279"/>
    </location>
</feature>
<accession>A0ABZ0CLU7</accession>